<dbReference type="AlphaFoldDB" id="A0A835VEU6"/>
<accession>A0A835VEU6</accession>
<proteinExistence type="predicted"/>
<gene>
    <name evidence="1" type="ORF">HPP92_005582</name>
</gene>
<sequence>MAFSALLRSAIVLPEAPRDYFPSNSRPRFSTEAFKVSCSCSDSSVCSARVRAGFVRSSLFVGSASSQRYERQGFQSAKAIATEAPPVVPSSSSGGRTKVGINGTLFINLW</sequence>
<dbReference type="EMBL" id="JADCNM010000002">
    <property type="protein sequence ID" value="KAG0494588.1"/>
    <property type="molecule type" value="Genomic_DNA"/>
</dbReference>
<organism evidence="1 2">
    <name type="scientific">Vanilla planifolia</name>
    <name type="common">Vanilla</name>
    <dbReference type="NCBI Taxonomy" id="51239"/>
    <lineage>
        <taxon>Eukaryota</taxon>
        <taxon>Viridiplantae</taxon>
        <taxon>Streptophyta</taxon>
        <taxon>Embryophyta</taxon>
        <taxon>Tracheophyta</taxon>
        <taxon>Spermatophyta</taxon>
        <taxon>Magnoliopsida</taxon>
        <taxon>Liliopsida</taxon>
        <taxon>Asparagales</taxon>
        <taxon>Orchidaceae</taxon>
        <taxon>Vanilloideae</taxon>
        <taxon>Vanilleae</taxon>
        <taxon>Vanilla</taxon>
    </lineage>
</organism>
<evidence type="ECO:0000313" key="2">
    <source>
        <dbReference type="Proteomes" id="UP000639772"/>
    </source>
</evidence>
<protein>
    <submittedName>
        <fullName evidence="1">Uncharacterized protein</fullName>
    </submittedName>
</protein>
<comment type="caution">
    <text evidence="1">The sequence shown here is derived from an EMBL/GenBank/DDBJ whole genome shotgun (WGS) entry which is preliminary data.</text>
</comment>
<reference evidence="1 2" key="1">
    <citation type="journal article" date="2020" name="Nat. Food">
        <title>A phased Vanilla planifolia genome enables genetic improvement of flavour and production.</title>
        <authorList>
            <person name="Hasing T."/>
            <person name="Tang H."/>
            <person name="Brym M."/>
            <person name="Khazi F."/>
            <person name="Huang T."/>
            <person name="Chambers A.H."/>
        </authorList>
    </citation>
    <scope>NUCLEOTIDE SEQUENCE [LARGE SCALE GENOMIC DNA]</scope>
    <source>
        <tissue evidence="1">Leaf</tissue>
    </source>
</reference>
<dbReference type="Proteomes" id="UP000639772">
    <property type="component" value="Unassembled WGS sequence"/>
</dbReference>
<name>A0A835VEU6_VANPL</name>
<evidence type="ECO:0000313" key="1">
    <source>
        <dbReference type="EMBL" id="KAG0494588.1"/>
    </source>
</evidence>